<proteinExistence type="predicted"/>
<sequence>MGTQPSALIQLSCYLLFRKNCGYHKNARCNQLLRPAVFKTLGGCVKVSFMKPFPKNAQYRPLCQYKTHRIPSPGCAFLATGINCPVLIPWPHDRLPDFDRQFESRVSPLDRHLSYTNSGDGKYIRREDSLERAAHLSRQSVASP</sequence>
<dbReference type="EMBL" id="FRFE01000013">
    <property type="protein sequence ID" value="SHO49348.1"/>
    <property type="molecule type" value="Genomic_DNA"/>
</dbReference>
<evidence type="ECO:0000313" key="2">
    <source>
        <dbReference type="Proteomes" id="UP000184603"/>
    </source>
</evidence>
<evidence type="ECO:0000313" key="1">
    <source>
        <dbReference type="EMBL" id="SHO49348.1"/>
    </source>
</evidence>
<keyword evidence="2" id="KW-1185">Reference proteome</keyword>
<gene>
    <name evidence="1" type="ORF">SAMN02745220_02810</name>
</gene>
<reference evidence="1 2" key="1">
    <citation type="submission" date="2016-12" db="EMBL/GenBank/DDBJ databases">
        <authorList>
            <person name="Song W.-J."/>
            <person name="Kurnit D.M."/>
        </authorList>
    </citation>
    <scope>NUCLEOTIDE SEQUENCE [LARGE SCALE GENOMIC DNA]</scope>
    <source>
        <strain evidence="1 2">DSM 18488</strain>
    </source>
</reference>
<protein>
    <submittedName>
        <fullName evidence="1">Uncharacterized protein</fullName>
    </submittedName>
</protein>
<accession>A0A1M7Y9Y7</accession>
<dbReference type="AlphaFoldDB" id="A0A1M7Y9Y7"/>
<dbReference type="Proteomes" id="UP000184603">
    <property type="component" value="Unassembled WGS sequence"/>
</dbReference>
<organism evidence="1 2">
    <name type="scientific">Desulfopila aestuarii DSM 18488</name>
    <dbReference type="NCBI Taxonomy" id="1121416"/>
    <lineage>
        <taxon>Bacteria</taxon>
        <taxon>Pseudomonadati</taxon>
        <taxon>Thermodesulfobacteriota</taxon>
        <taxon>Desulfobulbia</taxon>
        <taxon>Desulfobulbales</taxon>
        <taxon>Desulfocapsaceae</taxon>
        <taxon>Desulfopila</taxon>
    </lineage>
</organism>
<name>A0A1M7Y9Y7_9BACT</name>